<dbReference type="GO" id="GO:0005829">
    <property type="term" value="C:cytosol"/>
    <property type="evidence" value="ECO:0007669"/>
    <property type="project" value="TreeGrafter"/>
</dbReference>
<keyword evidence="1 4" id="KW-0597">Phosphoprotein</keyword>
<sequence length="119" mass="13016">MRILLVDDEEELVSALAERLQLRGLAADWARSGEQALELARNQAYDVAVIDLKMPGIGGIELKKQLAAAFPALRFIFMSGHGSLSTFTSGIGEIGSADYFLLKPVDISQLIDRLRELAK</sequence>
<dbReference type="Proteomes" id="UP000001508">
    <property type="component" value="Chromosome"/>
</dbReference>
<name>D6Z0D8_DESAT</name>
<feature type="modified residue" description="4-aspartylphosphate" evidence="4">
    <location>
        <position position="51"/>
    </location>
</feature>
<dbReference type="InParanoid" id="D6Z0D8"/>
<dbReference type="InterPro" id="IPR039420">
    <property type="entry name" value="WalR-like"/>
</dbReference>
<reference evidence="7" key="1">
    <citation type="submission" date="2010-02" db="EMBL/GenBank/DDBJ databases">
        <title>Complete sequence of Desulfurivibrio alkaliphilus AHT2.</title>
        <authorList>
            <consortium name="US DOE Joint Genome Institute"/>
            <person name="Pitluck S."/>
            <person name="Chertkov O."/>
            <person name="Detter J.C."/>
            <person name="Han C."/>
            <person name="Tapia R."/>
            <person name="Larimer F."/>
            <person name="Land M."/>
            <person name="Hauser L."/>
            <person name="Kyrpides N."/>
            <person name="Mikhailova N."/>
            <person name="Sorokin D.Y."/>
            <person name="Muyzer G."/>
            <person name="Woyke T."/>
        </authorList>
    </citation>
    <scope>NUCLEOTIDE SEQUENCE [LARGE SCALE GENOMIC DNA]</scope>
    <source>
        <strain evidence="7">DSM 19089 / UNIQEM U267 / AHT2</strain>
    </source>
</reference>
<evidence type="ECO:0000256" key="1">
    <source>
        <dbReference type="ARBA" id="ARBA00022553"/>
    </source>
</evidence>
<dbReference type="KEGG" id="dak:DaAHT2_2507"/>
<gene>
    <name evidence="6" type="ordered locus">DaAHT2_2507</name>
</gene>
<dbReference type="PANTHER" id="PTHR48111">
    <property type="entry name" value="REGULATOR OF RPOS"/>
    <property type="match status" value="1"/>
</dbReference>
<evidence type="ECO:0000256" key="3">
    <source>
        <dbReference type="ARBA" id="ARBA00023125"/>
    </source>
</evidence>
<keyword evidence="2" id="KW-0902">Two-component regulatory system</keyword>
<dbReference type="RefSeq" id="WP_013164681.1">
    <property type="nucleotide sequence ID" value="NC_014216.1"/>
</dbReference>
<dbReference type="PANTHER" id="PTHR48111:SF40">
    <property type="entry name" value="PHOSPHATE REGULON TRANSCRIPTIONAL REGULATORY PROTEIN PHOB"/>
    <property type="match status" value="1"/>
</dbReference>
<dbReference type="GO" id="GO:0032993">
    <property type="term" value="C:protein-DNA complex"/>
    <property type="evidence" value="ECO:0007669"/>
    <property type="project" value="TreeGrafter"/>
</dbReference>
<evidence type="ECO:0000256" key="4">
    <source>
        <dbReference type="PROSITE-ProRule" id="PRU00169"/>
    </source>
</evidence>
<keyword evidence="3" id="KW-0238">DNA-binding</keyword>
<evidence type="ECO:0000256" key="2">
    <source>
        <dbReference type="ARBA" id="ARBA00023012"/>
    </source>
</evidence>
<dbReference type="InterPro" id="IPR001789">
    <property type="entry name" value="Sig_transdc_resp-reg_receiver"/>
</dbReference>
<evidence type="ECO:0000259" key="5">
    <source>
        <dbReference type="PROSITE" id="PS50110"/>
    </source>
</evidence>
<dbReference type="GO" id="GO:0000976">
    <property type="term" value="F:transcription cis-regulatory region binding"/>
    <property type="evidence" value="ECO:0007669"/>
    <property type="project" value="TreeGrafter"/>
</dbReference>
<proteinExistence type="predicted"/>
<dbReference type="STRING" id="589865.DaAHT2_2507"/>
<dbReference type="AlphaFoldDB" id="D6Z0D8"/>
<dbReference type="GO" id="GO:0006355">
    <property type="term" value="P:regulation of DNA-templated transcription"/>
    <property type="evidence" value="ECO:0007669"/>
    <property type="project" value="TreeGrafter"/>
</dbReference>
<dbReference type="InterPro" id="IPR011006">
    <property type="entry name" value="CheY-like_superfamily"/>
</dbReference>
<dbReference type="HOGENOM" id="CLU_000445_69_8_7"/>
<feature type="domain" description="Response regulatory" evidence="5">
    <location>
        <begin position="2"/>
        <end position="118"/>
    </location>
</feature>
<keyword evidence="7" id="KW-1185">Reference proteome</keyword>
<dbReference type="SUPFAM" id="SSF52172">
    <property type="entry name" value="CheY-like"/>
    <property type="match status" value="1"/>
</dbReference>
<dbReference type="Gene3D" id="3.40.50.2300">
    <property type="match status" value="1"/>
</dbReference>
<dbReference type="EMBL" id="CP001940">
    <property type="protein sequence ID" value="ADH87171.1"/>
    <property type="molecule type" value="Genomic_DNA"/>
</dbReference>
<organism evidence="6 7">
    <name type="scientific">Desulfurivibrio alkaliphilus (strain DSM 19089 / UNIQEM U267 / AHT2)</name>
    <dbReference type="NCBI Taxonomy" id="589865"/>
    <lineage>
        <taxon>Bacteria</taxon>
        <taxon>Pseudomonadati</taxon>
        <taxon>Thermodesulfobacteriota</taxon>
        <taxon>Desulfobulbia</taxon>
        <taxon>Desulfobulbales</taxon>
        <taxon>Desulfobulbaceae</taxon>
        <taxon>Desulfurivibrio</taxon>
    </lineage>
</organism>
<accession>D6Z0D8</accession>
<dbReference type="SMART" id="SM00448">
    <property type="entry name" value="REC"/>
    <property type="match status" value="1"/>
</dbReference>
<dbReference type="OrthoDB" id="9788090at2"/>
<dbReference type="PROSITE" id="PS50110">
    <property type="entry name" value="RESPONSE_REGULATORY"/>
    <property type="match status" value="1"/>
</dbReference>
<dbReference type="eggNOG" id="COG0745">
    <property type="taxonomic scope" value="Bacteria"/>
</dbReference>
<dbReference type="Pfam" id="PF00072">
    <property type="entry name" value="Response_reg"/>
    <property type="match status" value="1"/>
</dbReference>
<dbReference type="GO" id="GO:0000156">
    <property type="term" value="F:phosphorelay response regulator activity"/>
    <property type="evidence" value="ECO:0007669"/>
    <property type="project" value="TreeGrafter"/>
</dbReference>
<protein>
    <submittedName>
        <fullName evidence="6">Response regulator receiver protein</fullName>
    </submittedName>
</protein>
<evidence type="ECO:0000313" key="7">
    <source>
        <dbReference type="Proteomes" id="UP000001508"/>
    </source>
</evidence>
<evidence type="ECO:0000313" key="6">
    <source>
        <dbReference type="EMBL" id="ADH87171.1"/>
    </source>
</evidence>